<accession>A0A0G2ACZ1</accession>
<dbReference type="Pfam" id="PF09863">
    <property type="entry name" value="DUF2090"/>
    <property type="match status" value="1"/>
</dbReference>
<evidence type="ECO:0000313" key="2">
    <source>
        <dbReference type="EMBL" id="KKW30304.1"/>
    </source>
</evidence>
<protein>
    <submittedName>
        <fullName evidence="2">5-dehydro-2-deoxygluconokinase</fullName>
    </submittedName>
</protein>
<dbReference type="AlphaFoldDB" id="A0A0G2ACZ1"/>
<dbReference type="InterPro" id="IPR018659">
    <property type="entry name" value="DUF2090"/>
</dbReference>
<dbReference type="InterPro" id="IPR013785">
    <property type="entry name" value="Aldolase_TIM"/>
</dbReference>
<comment type="caution">
    <text evidence="2">The sequence shown here is derived from an EMBL/GenBank/DDBJ whole genome shotgun (WGS) entry which is preliminary data.</text>
</comment>
<name>A0A0G2ACZ1_9BACT</name>
<keyword evidence="2" id="KW-0418">Kinase</keyword>
<proteinExistence type="predicted"/>
<reference evidence="2 3" key="1">
    <citation type="journal article" date="2015" name="Nature">
        <title>rRNA introns, odd ribosomes, and small enigmatic genomes across a large radiation of phyla.</title>
        <authorList>
            <person name="Brown C.T."/>
            <person name="Hug L.A."/>
            <person name="Thomas B.C."/>
            <person name="Sharon I."/>
            <person name="Castelle C.J."/>
            <person name="Singh A."/>
            <person name="Wilkins M.J."/>
            <person name="Williams K.H."/>
            <person name="Banfield J.F."/>
        </authorList>
    </citation>
    <scope>NUCLEOTIDE SEQUENCE [LARGE SCALE GENOMIC DNA]</scope>
</reference>
<gene>
    <name evidence="2" type="ORF">UY72_C0015G0001</name>
</gene>
<feature type="domain" description="DUF2090" evidence="1">
    <location>
        <begin position="2"/>
        <end position="106"/>
    </location>
</feature>
<dbReference type="Proteomes" id="UP000034846">
    <property type="component" value="Unassembled WGS sequence"/>
</dbReference>
<organism evidence="2 3">
    <name type="scientific">Candidatus Uhrbacteria bacterium GW2011_GWD2_52_7</name>
    <dbReference type="NCBI Taxonomy" id="1618989"/>
    <lineage>
        <taxon>Bacteria</taxon>
        <taxon>Candidatus Uhriibacteriota</taxon>
    </lineage>
</organism>
<dbReference type="GO" id="GO:0016301">
    <property type="term" value="F:kinase activity"/>
    <property type="evidence" value="ECO:0007669"/>
    <property type="project" value="UniProtKB-KW"/>
</dbReference>
<keyword evidence="2" id="KW-0808">Transferase</keyword>
<dbReference type="Gene3D" id="3.20.20.70">
    <property type="entry name" value="Aldolase class I"/>
    <property type="match status" value="1"/>
</dbReference>
<sequence>MVRDYLRMGIKPDVWKLEGLTKASEWKKLAKIVKAPMIVLGRGQSKAEVERWVVEAAKSGVVDGFAIGRTIFMGPLLDYTKKKCTRAQAVDRIAKNYLHFVNLWHKTAIK</sequence>
<evidence type="ECO:0000313" key="3">
    <source>
        <dbReference type="Proteomes" id="UP000034846"/>
    </source>
</evidence>
<evidence type="ECO:0000259" key="1">
    <source>
        <dbReference type="Pfam" id="PF09863"/>
    </source>
</evidence>
<dbReference type="EMBL" id="LCRD01000015">
    <property type="protein sequence ID" value="KKW30304.1"/>
    <property type="molecule type" value="Genomic_DNA"/>
</dbReference>
<dbReference type="SUPFAM" id="SSF51569">
    <property type="entry name" value="Aldolase"/>
    <property type="match status" value="1"/>
</dbReference>